<evidence type="ECO:0000313" key="3">
    <source>
        <dbReference type="Proteomes" id="UP000288805"/>
    </source>
</evidence>
<dbReference type="InterPro" id="IPR050724">
    <property type="entry name" value="Glu_Leu_Phe_Val_DH"/>
</dbReference>
<dbReference type="EMBL" id="QGNW01001176">
    <property type="protein sequence ID" value="RVW51901.1"/>
    <property type="molecule type" value="Genomic_DNA"/>
</dbReference>
<comment type="caution">
    <text evidence="2">The sequence shown here is derived from an EMBL/GenBank/DDBJ whole genome shotgun (WGS) entry which is preliminary data.</text>
</comment>
<accession>A0A438EW08</accession>
<sequence>MQVLQIVGLNYLFLNFFRCVVSGSGKIALHVTEKLLAYGALPITVSDSKGYLVDEDGFDYMKISFLREIKSQQRSLRDYSKTYARSKYYDEAKPWSERCDVAFPCASQNEIDQSDAINLVNSGCRILIEGSKVQFKHALYPEAVDVLRKANVLIAPAMAAGAGGLKTSEGHYHINNGGLGIRKLDVLNKALLGKWLWRYAFECTNLWKKINPMRICRGGGRGGLGWGWVCTLEGCCSSQLMGGKGGRRLLGPYVYMTVSKLGVGSFDAIWSSSTRWMAWTKGRGGCEYGSFLFVLVAAGELELNHECNLMHWSLRTLNLNYRWQFPFVEAMKQTYQRALKAAADFGYQKESPEALVHGAAISAFLTIAQGMTDQGCV</sequence>
<evidence type="ECO:0000259" key="1">
    <source>
        <dbReference type="SMART" id="SM00839"/>
    </source>
</evidence>
<dbReference type="PANTHER" id="PTHR43571:SF1">
    <property type="entry name" value="NADP-SPECIFIC GLUTAMATE DEHYDROGENASE 1-RELATED"/>
    <property type="match status" value="1"/>
</dbReference>
<name>A0A438EW08_VITVI</name>
<dbReference type="InterPro" id="IPR006096">
    <property type="entry name" value="Glu/Leu/Phe/Val/Trp_DH_C"/>
</dbReference>
<dbReference type="AlphaFoldDB" id="A0A438EW08"/>
<dbReference type="Pfam" id="PF00208">
    <property type="entry name" value="ELFV_dehydrog"/>
    <property type="match status" value="1"/>
</dbReference>
<organism evidence="2 3">
    <name type="scientific">Vitis vinifera</name>
    <name type="common">Grape</name>
    <dbReference type="NCBI Taxonomy" id="29760"/>
    <lineage>
        <taxon>Eukaryota</taxon>
        <taxon>Viridiplantae</taxon>
        <taxon>Streptophyta</taxon>
        <taxon>Embryophyta</taxon>
        <taxon>Tracheophyta</taxon>
        <taxon>Spermatophyta</taxon>
        <taxon>Magnoliopsida</taxon>
        <taxon>eudicotyledons</taxon>
        <taxon>Gunneridae</taxon>
        <taxon>Pentapetalae</taxon>
        <taxon>rosids</taxon>
        <taxon>Vitales</taxon>
        <taxon>Vitaceae</taxon>
        <taxon>Viteae</taxon>
        <taxon>Vitis</taxon>
    </lineage>
</organism>
<dbReference type="SUPFAM" id="SSF51735">
    <property type="entry name" value="NAD(P)-binding Rossmann-fold domains"/>
    <property type="match status" value="1"/>
</dbReference>
<dbReference type="PANTHER" id="PTHR43571">
    <property type="entry name" value="NADP-SPECIFIC GLUTAMATE DEHYDROGENASE 1-RELATED"/>
    <property type="match status" value="1"/>
</dbReference>
<dbReference type="SMART" id="SM00839">
    <property type="entry name" value="ELFV_dehydrog"/>
    <property type="match status" value="1"/>
</dbReference>
<dbReference type="GO" id="GO:0016491">
    <property type="term" value="F:oxidoreductase activity"/>
    <property type="evidence" value="ECO:0007669"/>
    <property type="project" value="InterPro"/>
</dbReference>
<dbReference type="InterPro" id="IPR036291">
    <property type="entry name" value="NAD(P)-bd_dom_sf"/>
</dbReference>
<dbReference type="Gene3D" id="3.40.50.720">
    <property type="entry name" value="NAD(P)-binding Rossmann-like Domain"/>
    <property type="match status" value="1"/>
</dbReference>
<gene>
    <name evidence="2" type="primary">gdhA_0</name>
    <name evidence="2" type="ORF">CK203_068014</name>
</gene>
<protein>
    <submittedName>
        <fullName evidence="2">NAD(P)-specific glutamate dehydrogenase</fullName>
    </submittedName>
</protein>
<dbReference type="FunFam" id="3.40.50.720:FF:000030">
    <property type="entry name" value="Glutamate dehydrogenase"/>
    <property type="match status" value="1"/>
</dbReference>
<feature type="domain" description="Glutamate/phenylalanine/leucine/valine/L-tryptophan dehydrogenase C-terminal" evidence="1">
    <location>
        <begin position="6"/>
        <end position="375"/>
    </location>
</feature>
<dbReference type="GO" id="GO:0006520">
    <property type="term" value="P:amino acid metabolic process"/>
    <property type="evidence" value="ECO:0007669"/>
    <property type="project" value="InterPro"/>
</dbReference>
<evidence type="ECO:0000313" key="2">
    <source>
        <dbReference type="EMBL" id="RVW51901.1"/>
    </source>
</evidence>
<proteinExistence type="predicted"/>
<reference evidence="2 3" key="1">
    <citation type="journal article" date="2018" name="PLoS Genet.">
        <title>Population sequencing reveals clonal diversity and ancestral inbreeding in the grapevine cultivar Chardonnay.</title>
        <authorList>
            <person name="Roach M.J."/>
            <person name="Johnson D.L."/>
            <person name="Bohlmann J."/>
            <person name="van Vuuren H.J."/>
            <person name="Jones S.J."/>
            <person name="Pretorius I.S."/>
            <person name="Schmidt S.A."/>
            <person name="Borneman A.R."/>
        </authorList>
    </citation>
    <scope>NUCLEOTIDE SEQUENCE [LARGE SCALE GENOMIC DNA]</scope>
    <source>
        <strain evidence="3">cv. Chardonnay</strain>
        <tissue evidence="2">Leaf</tissue>
    </source>
</reference>
<dbReference type="Proteomes" id="UP000288805">
    <property type="component" value="Unassembled WGS sequence"/>
</dbReference>